<reference evidence="1" key="1">
    <citation type="submission" date="2014-05" db="EMBL/GenBank/DDBJ databases">
        <title>The transcriptome of the halophilic microalga Tetraselmis sp. GSL018 isolated from the Great Salt Lake, Utah.</title>
        <authorList>
            <person name="Jinkerson R.E."/>
            <person name="D'Adamo S."/>
            <person name="Posewitz M.C."/>
        </authorList>
    </citation>
    <scope>NUCLEOTIDE SEQUENCE</scope>
    <source>
        <strain evidence="1">GSL018</strain>
    </source>
</reference>
<accession>A0A061RI09</accession>
<dbReference type="AlphaFoldDB" id="A0A061RI09"/>
<dbReference type="EMBL" id="GBEZ01015902">
    <property type="protein sequence ID" value="JAC70300.1"/>
    <property type="molecule type" value="Transcribed_RNA"/>
</dbReference>
<name>A0A061RI09_9CHLO</name>
<protein>
    <submittedName>
        <fullName evidence="1">Uncharacterized protein</fullName>
    </submittedName>
</protein>
<proteinExistence type="predicted"/>
<gene>
    <name evidence="1" type="ORF">TSPGSL018_4455</name>
</gene>
<feature type="non-terminal residue" evidence="1">
    <location>
        <position position="1"/>
    </location>
</feature>
<evidence type="ECO:0000313" key="1">
    <source>
        <dbReference type="EMBL" id="JAC70300.1"/>
    </source>
</evidence>
<feature type="non-terminal residue" evidence="1">
    <location>
        <position position="91"/>
    </location>
</feature>
<organism evidence="1">
    <name type="scientific">Tetraselmis sp. GSL018</name>
    <dbReference type="NCBI Taxonomy" id="582737"/>
    <lineage>
        <taxon>Eukaryota</taxon>
        <taxon>Viridiplantae</taxon>
        <taxon>Chlorophyta</taxon>
        <taxon>core chlorophytes</taxon>
        <taxon>Chlorodendrophyceae</taxon>
        <taxon>Chlorodendrales</taxon>
        <taxon>Chlorodendraceae</taxon>
        <taxon>Tetraselmis</taxon>
    </lineage>
</organism>
<sequence length="91" mass="9863">KAHLKGQLARRLPPAFNLNSCCPDHPPRTTKSQTPDEICPFMPWILWQCPSLLALSRLLRGRRSPSPSSVLAAPLSSPWHLAGAEASGAAK</sequence>